<keyword evidence="2" id="KW-1185">Reference proteome</keyword>
<dbReference type="AlphaFoldDB" id="A0A1I7UYN5"/>
<dbReference type="STRING" id="1561998.A0A1I7UYN5"/>
<sequence length="563" mass="63254">MSSTPSLRRSTRTVAPKVVFTIDNQVSPKRKKVAPPSPVIQKPVVHKPVAQKPLVQNTKPVVIEIKVKEPVKMDVPVFIAPTPQPEPMQIDTIPRTTYSNQNIATVQALRRQDRQMTVKQLLARNFTNYKVRPSMTSERAVALVNRTLSENDVPLGALLSGPPQIPNNVVMGSIHQRDRLEHSLQSSLASLVKQAKVPEAPQKPTQTLKAALESLVVSEESHTEAEQGLEDVANQILSSTPKGHDLEPIAYPGNHLPWKVIWKQVPDYKQGEIYCYVGDCTYTPMSAIVKSGNFMIPMTEPVTFVYEGKEVHLTLEELLQANGVNLSPNTLHYRMLQGLLQKAGVHMRADYATRLHELQAVKDRRMSKEEIGQEPIQLTPEQPPLICIHPDIYMRTLGKRIHGAVIVDTSGDREPLPGQTFLTTVYSEPLPFDQRRQILCFFDTDHSIQEITEKFGCTRRTVQETIGTRILIDRQIIHEHLLEYPDSPSTPDTITASSSSSASGQKPTLGEMMRPKSKIRRTHYVDLNKLVWKHFKDCQAAGVQINGKNLKDQAMRYAKEMGK</sequence>
<name>A0A1I7UYN5_9PELO</name>
<reference evidence="3" key="1">
    <citation type="submission" date="2016-11" db="UniProtKB">
        <authorList>
            <consortium name="WormBaseParasite"/>
        </authorList>
    </citation>
    <scope>IDENTIFICATION</scope>
</reference>
<dbReference type="Proteomes" id="UP000095282">
    <property type="component" value="Unplaced"/>
</dbReference>
<protein>
    <submittedName>
        <fullName evidence="3">HTH_38 domain-containing protein</fullName>
    </submittedName>
</protein>
<feature type="region of interest" description="Disordered" evidence="1">
    <location>
        <begin position="484"/>
        <end position="517"/>
    </location>
</feature>
<dbReference type="WBParaSite" id="Csp11.Scaffold630.g20659.t1">
    <property type="protein sequence ID" value="Csp11.Scaffold630.g20659.t1"/>
    <property type="gene ID" value="Csp11.Scaffold630.g20659"/>
</dbReference>
<proteinExistence type="predicted"/>
<accession>A0A1I7UYN5</accession>
<evidence type="ECO:0000313" key="2">
    <source>
        <dbReference type="Proteomes" id="UP000095282"/>
    </source>
</evidence>
<organism evidence="2 3">
    <name type="scientific">Caenorhabditis tropicalis</name>
    <dbReference type="NCBI Taxonomy" id="1561998"/>
    <lineage>
        <taxon>Eukaryota</taxon>
        <taxon>Metazoa</taxon>
        <taxon>Ecdysozoa</taxon>
        <taxon>Nematoda</taxon>
        <taxon>Chromadorea</taxon>
        <taxon>Rhabditida</taxon>
        <taxon>Rhabditina</taxon>
        <taxon>Rhabditomorpha</taxon>
        <taxon>Rhabditoidea</taxon>
        <taxon>Rhabditidae</taxon>
        <taxon>Peloderinae</taxon>
        <taxon>Caenorhabditis</taxon>
    </lineage>
</organism>
<evidence type="ECO:0000256" key="1">
    <source>
        <dbReference type="SAM" id="MobiDB-lite"/>
    </source>
</evidence>
<dbReference type="eggNOG" id="ENOG502SF3J">
    <property type="taxonomic scope" value="Eukaryota"/>
</dbReference>
<evidence type="ECO:0000313" key="3">
    <source>
        <dbReference type="WBParaSite" id="Csp11.Scaffold630.g20659.t1"/>
    </source>
</evidence>
<feature type="compositionally biased region" description="Low complexity" evidence="1">
    <location>
        <begin position="485"/>
        <end position="503"/>
    </location>
</feature>